<dbReference type="EMBL" id="CP024985">
    <property type="protein sequence ID" value="ATZ29277.1"/>
    <property type="molecule type" value="Genomic_DNA"/>
</dbReference>
<reference evidence="1 2" key="1">
    <citation type="submission" date="2017-11" db="EMBL/GenBank/DDBJ databases">
        <title>Complete genome sequence of Streptomyces lavendulae subsp. lavendulae CCM 3239 (formerly 'Streptomyces aureofaciens CCM 3239'), the producer of the angucycline-type antibiotic auricin.</title>
        <authorList>
            <person name="Busche T."/>
            <person name="Novakova R."/>
            <person name="Al'Dilaimi A."/>
            <person name="Homerova D."/>
            <person name="Feckova L."/>
            <person name="Rezuchova B."/>
            <person name="Mingyar E."/>
            <person name="Csolleiova D."/>
            <person name="Bekeova C."/>
            <person name="Winkler A."/>
            <person name="Sevcikova B."/>
            <person name="Kalinowski J."/>
            <person name="Kormanec J."/>
            <person name="Ruckert C."/>
        </authorList>
    </citation>
    <scope>NUCLEOTIDE SEQUENCE [LARGE SCALE GENOMIC DNA]</scope>
    <source>
        <strain evidence="1 2">CCM 3239</strain>
    </source>
</reference>
<dbReference type="InterPro" id="IPR011042">
    <property type="entry name" value="6-blade_b-propeller_TolB-like"/>
</dbReference>
<sequence length="328" mass="35614">MNRRPSQLRRLALVVLSVLVLGGGSLGYVLHARHRGLPTATVDGSFSLAEPGLYYRDSATGQVARRSGTGGPPATGGPACERFYATGERALCLRKLPGIPARTQALVLDRRLREIKRVTVPGIPNRARVSASGNVLSWTAFATGDSYATTAFSTRTSILDLRTGYLIKSMEEIPLTIDGTRYHASDVNYWGVTFARDDNRFYATVSTKGRTHLVEGNLRDWSAKALRENVECPSLSPDDTRIAFKKKVSDDPAAPWRLYVLDLADMREHPLAETRSVDDQAAWLDDKTVGYALPGRDGRAADTWSTPADGTSEPRLLIPGGSSPAAVS</sequence>
<dbReference type="Gene3D" id="2.120.10.30">
    <property type="entry name" value="TolB, C-terminal domain"/>
    <property type="match status" value="1"/>
</dbReference>
<name>A0A2K8PRA0_STRLA</name>
<evidence type="ECO:0000313" key="1">
    <source>
        <dbReference type="EMBL" id="ATZ29277.1"/>
    </source>
</evidence>
<dbReference type="AlphaFoldDB" id="A0A2K8PRA0"/>
<dbReference type="SUPFAM" id="SSF82171">
    <property type="entry name" value="DPP6 N-terminal domain-like"/>
    <property type="match status" value="1"/>
</dbReference>
<keyword evidence="2" id="KW-1185">Reference proteome</keyword>
<dbReference type="GeneID" id="49388460"/>
<organism evidence="1 2">
    <name type="scientific">Streptomyces lavendulae subsp. lavendulae</name>
    <dbReference type="NCBI Taxonomy" id="58340"/>
    <lineage>
        <taxon>Bacteria</taxon>
        <taxon>Bacillati</taxon>
        <taxon>Actinomycetota</taxon>
        <taxon>Actinomycetes</taxon>
        <taxon>Kitasatosporales</taxon>
        <taxon>Streptomycetaceae</taxon>
        <taxon>Streptomyces</taxon>
    </lineage>
</organism>
<dbReference type="Proteomes" id="UP000231791">
    <property type="component" value="Chromosome"/>
</dbReference>
<protein>
    <submittedName>
        <fullName evidence="1">Uncharacterized protein</fullName>
    </submittedName>
</protein>
<dbReference type="RefSeq" id="WP_030227637.1">
    <property type="nucleotide sequence ID" value="NZ_CP024985.1"/>
</dbReference>
<evidence type="ECO:0000313" key="2">
    <source>
        <dbReference type="Proteomes" id="UP000231791"/>
    </source>
</evidence>
<dbReference type="KEGG" id="slx:SLAV_37560"/>
<dbReference type="OrthoDB" id="9808778at2"/>
<proteinExistence type="predicted"/>
<accession>A0A2K8PRA0</accession>
<gene>
    <name evidence="1" type="ORF">SLAV_37560</name>
</gene>